<dbReference type="Gene3D" id="3.40.50.300">
    <property type="entry name" value="P-loop containing nucleotide triphosphate hydrolases"/>
    <property type="match status" value="1"/>
</dbReference>
<dbReference type="PROSITE" id="PS50005">
    <property type="entry name" value="TPR"/>
    <property type="match status" value="1"/>
</dbReference>
<dbReference type="GO" id="GO:0008476">
    <property type="term" value="F:protein-tyrosine sulfotransferase activity"/>
    <property type="evidence" value="ECO:0007669"/>
    <property type="project" value="InterPro"/>
</dbReference>
<dbReference type="OrthoDB" id="9800698at2"/>
<keyword evidence="1" id="KW-0808">Transferase</keyword>
<keyword evidence="3" id="KW-0645">Protease</keyword>
<dbReference type="Pfam" id="PF13432">
    <property type="entry name" value="TPR_16"/>
    <property type="match status" value="2"/>
</dbReference>
<dbReference type="SMART" id="SM00028">
    <property type="entry name" value="TPR"/>
    <property type="match status" value="4"/>
</dbReference>
<dbReference type="SUPFAM" id="SSF48452">
    <property type="entry name" value="TPR-like"/>
    <property type="match status" value="2"/>
</dbReference>
<dbReference type="RefSeq" id="WP_144902629.1">
    <property type="nucleotide sequence ID" value="NZ_JACHOA010000001.1"/>
</dbReference>
<proteinExistence type="predicted"/>
<keyword evidence="4" id="KW-1185">Reference proteome</keyword>
<evidence type="ECO:0000256" key="1">
    <source>
        <dbReference type="ARBA" id="ARBA00022679"/>
    </source>
</evidence>
<reference evidence="3 4" key="1">
    <citation type="submission" date="2020-08" db="EMBL/GenBank/DDBJ databases">
        <title>Genomic Encyclopedia of Type Strains, Phase IV (KMG-IV): sequencing the most valuable type-strain genomes for metagenomic binning, comparative biology and taxonomic classification.</title>
        <authorList>
            <person name="Goeker M."/>
        </authorList>
    </citation>
    <scope>NUCLEOTIDE SEQUENCE [LARGE SCALE GENOMIC DNA]</scope>
    <source>
        <strain evidence="3 4">DSM 17507</strain>
    </source>
</reference>
<dbReference type="Pfam" id="PF13469">
    <property type="entry name" value="Sulfotransfer_3"/>
    <property type="match status" value="1"/>
</dbReference>
<protein>
    <submittedName>
        <fullName evidence="3">Putative Zn-dependent protease</fullName>
    </submittedName>
</protein>
<gene>
    <name evidence="3" type="ORF">GGR37_000152</name>
</gene>
<comment type="caution">
    <text evidence="3">The sequence shown here is derived from an EMBL/GenBank/DDBJ whole genome shotgun (WGS) entry which is preliminary data.</text>
</comment>
<keyword evidence="2" id="KW-0802">TPR repeat</keyword>
<dbReference type="SUPFAM" id="SSF52540">
    <property type="entry name" value="P-loop containing nucleoside triphosphate hydrolases"/>
    <property type="match status" value="1"/>
</dbReference>
<dbReference type="InterPro" id="IPR027417">
    <property type="entry name" value="P-loop_NTPase"/>
</dbReference>
<dbReference type="PANTHER" id="PTHR12788:SF10">
    <property type="entry name" value="PROTEIN-TYROSINE SULFOTRANSFERASE"/>
    <property type="match status" value="1"/>
</dbReference>
<evidence type="ECO:0000313" key="3">
    <source>
        <dbReference type="EMBL" id="MBB4611906.1"/>
    </source>
</evidence>
<accession>A0A7W7A7Q4</accession>
<evidence type="ECO:0000313" key="4">
    <source>
        <dbReference type="Proteomes" id="UP000538566"/>
    </source>
</evidence>
<dbReference type="Gene3D" id="1.25.40.10">
    <property type="entry name" value="Tetratricopeptide repeat domain"/>
    <property type="match status" value="2"/>
</dbReference>
<dbReference type="GO" id="GO:0006508">
    <property type="term" value="P:proteolysis"/>
    <property type="evidence" value="ECO:0007669"/>
    <property type="project" value="UniProtKB-KW"/>
</dbReference>
<organism evidence="3 4">
    <name type="scientific">Novosphingobium taihuense</name>
    <dbReference type="NCBI Taxonomy" id="260085"/>
    <lineage>
        <taxon>Bacteria</taxon>
        <taxon>Pseudomonadati</taxon>
        <taxon>Pseudomonadota</taxon>
        <taxon>Alphaproteobacteria</taxon>
        <taxon>Sphingomonadales</taxon>
        <taxon>Sphingomonadaceae</taxon>
        <taxon>Novosphingobium</taxon>
    </lineage>
</organism>
<evidence type="ECO:0000256" key="2">
    <source>
        <dbReference type="PROSITE-ProRule" id="PRU00339"/>
    </source>
</evidence>
<dbReference type="EMBL" id="JACHOA010000001">
    <property type="protein sequence ID" value="MBB4611906.1"/>
    <property type="molecule type" value="Genomic_DNA"/>
</dbReference>
<sequence length="675" mass="74150">MIQHLRAPSPQQALAEGEALLASAPHKALTAAETVLRQAPGFPPAEFLAARALRRMGKGKQALAKLDALARNNGRVPAVLWELGQVASDQNDAPRAIAALQALTQLQPAVAGGWFLLARQLRKAGRAQDAWRADLSGVHASSRDTGLLKAAVAVNDGDLDGADAMLAERLARESDDPPALRLHGEVAWRKGEMTPAIARVEQAVALAPGFDLARDFLIRLLLQTNRLPEALEHAEVLQGSPIPASGHKLILASVLVRLGHQERAAGLYRELLAGDPDQPQVWQNLGHVLKTLGRQAEAVEAYRAAVTRQPTMGEAWWSLANLKTVKLNADDIATMEQALASLSDAVDERKEDVFHLHFSLGKAFEDAKNAESAFAHYDKGNALRRTMILHDADAFAADVEAAKQTFSAAFIASMGEGGCPAPDPIFVVGLPRSGSTLVEQILSSHPMIEGTMELPEMMMIGARLQSRVDEGEFADFATMTASLTPADRQRLGEEYIERTRIHRQTDRPLFIDKMPNNWQHTGLIRLILPNAKIVDARRHPLSCCFSGWKQHFARGQTFTYDLTDIGRYYRDYVGLMAAWDAQIPGHVHRVIYERMVADTEAEVRRLLDYIGVPFDPACLEFYKNDRAVRTASSEQVRQPIFKDGLEAWKPYEPWLGPLKAALGPVLESYPDAPLA</sequence>
<dbReference type="InterPro" id="IPR026634">
    <property type="entry name" value="TPST-like"/>
</dbReference>
<dbReference type="Proteomes" id="UP000538566">
    <property type="component" value="Unassembled WGS sequence"/>
</dbReference>
<keyword evidence="3" id="KW-0378">Hydrolase</keyword>
<dbReference type="PANTHER" id="PTHR12788">
    <property type="entry name" value="PROTEIN-TYROSINE SULFOTRANSFERASE 2"/>
    <property type="match status" value="1"/>
</dbReference>
<name>A0A7W7A7Q4_9SPHN</name>
<dbReference type="GO" id="GO:0008233">
    <property type="term" value="F:peptidase activity"/>
    <property type="evidence" value="ECO:0007669"/>
    <property type="project" value="UniProtKB-KW"/>
</dbReference>
<dbReference type="AlphaFoldDB" id="A0A7W7A7Q4"/>
<feature type="repeat" description="TPR" evidence="2">
    <location>
        <begin position="279"/>
        <end position="312"/>
    </location>
</feature>
<dbReference type="InterPro" id="IPR011990">
    <property type="entry name" value="TPR-like_helical_dom_sf"/>
</dbReference>
<dbReference type="InterPro" id="IPR019734">
    <property type="entry name" value="TPR_rpt"/>
</dbReference>